<dbReference type="GO" id="GO:0046872">
    <property type="term" value="F:metal ion binding"/>
    <property type="evidence" value="ECO:0007669"/>
    <property type="project" value="UniProtKB-KW"/>
</dbReference>
<evidence type="ECO:0000256" key="7">
    <source>
        <dbReference type="ARBA" id="ARBA00022842"/>
    </source>
</evidence>
<protein>
    <submittedName>
        <fullName evidence="13">tRNA nucleotidyltransferase (CCA-adding enzyme)</fullName>
    </submittedName>
</protein>
<keyword evidence="6" id="KW-0547">Nucleotide-binding</keyword>
<dbReference type="GO" id="GO:0000166">
    <property type="term" value="F:nucleotide binding"/>
    <property type="evidence" value="ECO:0007669"/>
    <property type="project" value="UniProtKB-KW"/>
</dbReference>
<keyword evidence="4" id="KW-0548">Nucleotidyltransferase</keyword>
<evidence type="ECO:0000256" key="2">
    <source>
        <dbReference type="ARBA" id="ARBA00022679"/>
    </source>
</evidence>
<dbReference type="AlphaFoldDB" id="A0A1I5Q9A1"/>
<evidence type="ECO:0000256" key="6">
    <source>
        <dbReference type="ARBA" id="ARBA00022741"/>
    </source>
</evidence>
<dbReference type="InterPro" id="IPR002646">
    <property type="entry name" value="PolA_pol_head_dom"/>
</dbReference>
<keyword evidence="5" id="KW-0479">Metal-binding</keyword>
<comment type="similarity">
    <text evidence="9">Belongs to the tRNA nucleotidyltransferase/poly(A) polymerase family.</text>
</comment>
<keyword evidence="14" id="KW-1185">Reference proteome</keyword>
<keyword evidence="2 9" id="KW-0808">Transferase</keyword>
<evidence type="ECO:0000256" key="8">
    <source>
        <dbReference type="ARBA" id="ARBA00022884"/>
    </source>
</evidence>
<evidence type="ECO:0000259" key="10">
    <source>
        <dbReference type="Pfam" id="PF01743"/>
    </source>
</evidence>
<dbReference type="InterPro" id="IPR050264">
    <property type="entry name" value="Bact_CCA-adding_enz_type3_sf"/>
</dbReference>
<dbReference type="Gene3D" id="1.20.58.560">
    <property type="match status" value="1"/>
</dbReference>
<evidence type="ECO:0000259" key="11">
    <source>
        <dbReference type="Pfam" id="PF12627"/>
    </source>
</evidence>
<dbReference type="Proteomes" id="UP000198892">
    <property type="component" value="Unassembled WGS sequence"/>
</dbReference>
<evidence type="ECO:0000256" key="4">
    <source>
        <dbReference type="ARBA" id="ARBA00022695"/>
    </source>
</evidence>
<comment type="cofactor">
    <cofactor evidence="1">
        <name>Mg(2+)</name>
        <dbReference type="ChEBI" id="CHEBI:18420"/>
    </cofactor>
</comment>
<feature type="domain" description="Poly A polymerase head" evidence="10">
    <location>
        <begin position="26"/>
        <end position="131"/>
    </location>
</feature>
<evidence type="ECO:0000313" key="13">
    <source>
        <dbReference type="EMBL" id="SFP42630.1"/>
    </source>
</evidence>
<dbReference type="InterPro" id="IPR043519">
    <property type="entry name" value="NT_sf"/>
</dbReference>
<dbReference type="Gene3D" id="1.10.246.80">
    <property type="match status" value="1"/>
</dbReference>
<dbReference type="InterPro" id="IPR032810">
    <property type="entry name" value="CCA-adding_enz_C"/>
</dbReference>
<dbReference type="GO" id="GO:0016779">
    <property type="term" value="F:nucleotidyltransferase activity"/>
    <property type="evidence" value="ECO:0007669"/>
    <property type="project" value="UniProtKB-KW"/>
</dbReference>
<dbReference type="GO" id="GO:0000049">
    <property type="term" value="F:tRNA binding"/>
    <property type="evidence" value="ECO:0007669"/>
    <property type="project" value="TreeGrafter"/>
</dbReference>
<evidence type="ECO:0000256" key="3">
    <source>
        <dbReference type="ARBA" id="ARBA00022694"/>
    </source>
</evidence>
<dbReference type="Gene3D" id="3.30.460.10">
    <property type="entry name" value="Beta Polymerase, domain 2"/>
    <property type="match status" value="1"/>
</dbReference>
<accession>A0A1I5Q9A1</accession>
<organism evidence="13 14">
    <name type="scientific">Salibacterium halotolerans</name>
    <dbReference type="NCBI Taxonomy" id="1884432"/>
    <lineage>
        <taxon>Bacteria</taxon>
        <taxon>Bacillati</taxon>
        <taxon>Bacillota</taxon>
        <taxon>Bacilli</taxon>
        <taxon>Bacillales</taxon>
        <taxon>Bacillaceae</taxon>
    </lineage>
</organism>
<dbReference type="Pfam" id="PF12627">
    <property type="entry name" value="PolyA_pol_RNAbd"/>
    <property type="match status" value="1"/>
</dbReference>
<keyword evidence="3" id="KW-0819">tRNA processing</keyword>
<dbReference type="SUPFAM" id="SSF81301">
    <property type="entry name" value="Nucleotidyltransferase"/>
    <property type="match status" value="1"/>
</dbReference>
<feature type="domain" description="tRNA nucleotidyltransferase/poly(A) polymerase RNA and SrmB- binding" evidence="11">
    <location>
        <begin position="157"/>
        <end position="216"/>
    </location>
</feature>
<dbReference type="Gene3D" id="1.10.110.30">
    <property type="match status" value="1"/>
</dbReference>
<evidence type="ECO:0000256" key="9">
    <source>
        <dbReference type="RuleBase" id="RU003953"/>
    </source>
</evidence>
<evidence type="ECO:0000256" key="1">
    <source>
        <dbReference type="ARBA" id="ARBA00001946"/>
    </source>
</evidence>
<dbReference type="Pfam" id="PF13735">
    <property type="entry name" value="tRNA_NucTran2_2"/>
    <property type="match status" value="1"/>
</dbReference>
<gene>
    <name evidence="13" type="ORF">SAMN05518683_10567</name>
</gene>
<proteinExistence type="inferred from homology"/>
<dbReference type="PANTHER" id="PTHR46173">
    <property type="entry name" value="CCA TRNA NUCLEOTIDYLTRANSFERASE 1, MITOCHONDRIAL"/>
    <property type="match status" value="1"/>
</dbReference>
<feature type="domain" description="CCA-adding enzyme C-terminal" evidence="12">
    <location>
        <begin position="232"/>
        <end position="380"/>
    </location>
</feature>
<reference evidence="14" key="1">
    <citation type="submission" date="2016-10" db="EMBL/GenBank/DDBJ databases">
        <authorList>
            <person name="Varghese N."/>
            <person name="Submissions S."/>
        </authorList>
    </citation>
    <scope>NUCLEOTIDE SEQUENCE [LARGE SCALE GENOMIC DNA]</scope>
    <source>
        <strain evidence="14">S7</strain>
    </source>
</reference>
<evidence type="ECO:0000259" key="12">
    <source>
        <dbReference type="Pfam" id="PF13735"/>
    </source>
</evidence>
<keyword evidence="8 9" id="KW-0694">RNA-binding</keyword>
<evidence type="ECO:0000256" key="5">
    <source>
        <dbReference type="ARBA" id="ARBA00022723"/>
    </source>
</evidence>
<evidence type="ECO:0000313" key="14">
    <source>
        <dbReference type="Proteomes" id="UP000198892"/>
    </source>
</evidence>
<dbReference type="EMBL" id="FOXD01000005">
    <property type="protein sequence ID" value="SFP42630.1"/>
    <property type="molecule type" value="Genomic_DNA"/>
</dbReference>
<sequence length="389" mass="44306">MYLSGPAWNAALETLEYLAKHGVRGYVTGGAVRDTLLPRKIRDIDIVLEASSEVVLSLFPQAVQPSAPFPVFIVPRGGHVFEITTFHPDKQTLQENLEQRDFTINAMAVDRSGRLIDPGGGENDINRQRIRSVFPQERMQEDPLRRVRAFRFVSELGFSVDELTWQALCTAGNGLWHTAEERIQREIEKLLTGMDNSRALGLLLRSGVLHDFPPSIRPEHVLKKQKHPNMASFSSIEEKWTVFFFLLYGGQAGRFVSRWPMKKSLQKRIRHIIQVCTANPDEIEWNTELVYRNGKRCALQIETVHQWRKGKQNNGTLEHIEELARLLPIASRSDLKVDGSDIVKLHPALPGKQIGHLLTFLEEEVLQGRAANTHKELLSLVKEKLSHER</sequence>
<dbReference type="InterPro" id="IPR032828">
    <property type="entry name" value="PolyA_RNA-bd"/>
</dbReference>
<dbReference type="SUPFAM" id="SSF81891">
    <property type="entry name" value="Poly A polymerase C-terminal region-like"/>
    <property type="match status" value="1"/>
</dbReference>
<name>A0A1I5Q9A1_9BACI</name>
<keyword evidence="7" id="KW-0460">Magnesium</keyword>
<dbReference type="GO" id="GO:0008033">
    <property type="term" value="P:tRNA processing"/>
    <property type="evidence" value="ECO:0007669"/>
    <property type="project" value="UniProtKB-KW"/>
</dbReference>
<dbReference type="PANTHER" id="PTHR46173:SF1">
    <property type="entry name" value="CCA TRNA NUCLEOTIDYLTRANSFERASE 1, MITOCHONDRIAL"/>
    <property type="match status" value="1"/>
</dbReference>
<dbReference type="Pfam" id="PF01743">
    <property type="entry name" value="PolyA_pol"/>
    <property type="match status" value="1"/>
</dbReference>
<dbReference type="RefSeq" id="WP_170840997.1">
    <property type="nucleotide sequence ID" value="NZ_FOXD01000005.1"/>
</dbReference>
<dbReference type="STRING" id="1884432.SAMN05518683_10567"/>